<keyword evidence="5" id="KW-0732">Signal</keyword>
<evidence type="ECO:0000256" key="1">
    <source>
        <dbReference type="ARBA" id="ARBA00007394"/>
    </source>
</evidence>
<dbReference type="GO" id="GO:0042613">
    <property type="term" value="C:MHC class II protein complex"/>
    <property type="evidence" value="ECO:0007669"/>
    <property type="project" value="InterPro"/>
</dbReference>
<evidence type="ECO:0000259" key="6">
    <source>
        <dbReference type="PROSITE" id="PS50835"/>
    </source>
</evidence>
<comment type="similarity">
    <text evidence="1">Belongs to the MHC class II family.</text>
</comment>
<evidence type="ECO:0000313" key="8">
    <source>
        <dbReference type="Proteomes" id="UP001356427"/>
    </source>
</evidence>
<evidence type="ECO:0000256" key="3">
    <source>
        <dbReference type="ARBA" id="ARBA00023319"/>
    </source>
</evidence>
<dbReference type="InterPro" id="IPR007110">
    <property type="entry name" value="Ig-like_dom"/>
</dbReference>
<dbReference type="InterPro" id="IPR050160">
    <property type="entry name" value="MHC/Immunoglobulin"/>
</dbReference>
<name>A0AAN8MHG8_9TELE</name>
<comment type="caution">
    <text evidence="7">The sequence shown here is derived from an EMBL/GenBank/DDBJ whole genome shotgun (WGS) entry which is preliminary data.</text>
</comment>
<keyword evidence="4" id="KW-1133">Transmembrane helix</keyword>
<dbReference type="Pfam" id="PF00993">
    <property type="entry name" value="MHC_II_alpha"/>
    <property type="match status" value="1"/>
</dbReference>
<accession>A0AAN8MHG8</accession>
<dbReference type="PANTHER" id="PTHR19944:SF86">
    <property type="entry name" value="HLA CLASS II HISTOCOMPATIBILITY ANTIGEN, DR ALPHA CHAIN"/>
    <property type="match status" value="1"/>
</dbReference>
<dbReference type="SUPFAM" id="SSF54452">
    <property type="entry name" value="MHC antigen-recognition domain"/>
    <property type="match status" value="1"/>
</dbReference>
<keyword evidence="4" id="KW-0812">Transmembrane</keyword>
<feature type="signal peptide" evidence="5">
    <location>
        <begin position="1"/>
        <end position="18"/>
    </location>
</feature>
<dbReference type="SUPFAM" id="SSF48726">
    <property type="entry name" value="Immunoglobulin"/>
    <property type="match status" value="1"/>
</dbReference>
<dbReference type="GO" id="GO:0006955">
    <property type="term" value="P:immune response"/>
    <property type="evidence" value="ECO:0007669"/>
    <property type="project" value="InterPro"/>
</dbReference>
<feature type="domain" description="Ig-like" evidence="6">
    <location>
        <begin position="103"/>
        <end position="205"/>
    </location>
</feature>
<proteinExistence type="inferred from homology"/>
<evidence type="ECO:0000313" key="7">
    <source>
        <dbReference type="EMBL" id="KAK6326921.1"/>
    </source>
</evidence>
<sequence length="243" mass="26768">MNYSVIILILTGTVFTSAQLQHELMATYGCFDSGDIEVVVVMDGDEIGYANFKEGKGVWTVPNVPPSPAITNLSSTFYKYAILSQMWCKQRMGWGERAVPSIPQVKDAPESTIYPRDEEQLGVENTLICFLNYFYPPPVKVNWTKNGLEVTEGAYLSRYYPNKDGTFHQFSTLSFTPQEGDVFACTVEHTALKDPKTRFWEPEVSEVSGSSAGPAVFCGVGLTLGLLGVATGTFLIIKGNQCN</sequence>
<dbReference type="PANTHER" id="PTHR19944">
    <property type="entry name" value="MHC CLASS II-RELATED"/>
    <property type="match status" value="1"/>
</dbReference>
<organism evidence="7 8">
    <name type="scientific">Coregonus suidteri</name>
    <dbReference type="NCBI Taxonomy" id="861788"/>
    <lineage>
        <taxon>Eukaryota</taxon>
        <taxon>Metazoa</taxon>
        <taxon>Chordata</taxon>
        <taxon>Craniata</taxon>
        <taxon>Vertebrata</taxon>
        <taxon>Euteleostomi</taxon>
        <taxon>Actinopterygii</taxon>
        <taxon>Neopterygii</taxon>
        <taxon>Teleostei</taxon>
        <taxon>Protacanthopterygii</taxon>
        <taxon>Salmoniformes</taxon>
        <taxon>Salmonidae</taxon>
        <taxon>Coregoninae</taxon>
        <taxon>Coregonus</taxon>
    </lineage>
</organism>
<dbReference type="EMBL" id="JAGTTL010000002">
    <property type="protein sequence ID" value="KAK6326921.1"/>
    <property type="molecule type" value="Genomic_DNA"/>
</dbReference>
<keyword evidence="3" id="KW-0393">Immunoglobulin domain</keyword>
<dbReference type="PROSITE" id="PS50835">
    <property type="entry name" value="IG_LIKE"/>
    <property type="match status" value="1"/>
</dbReference>
<protein>
    <recommendedName>
        <fullName evidence="6">Ig-like domain-containing protein</fullName>
    </recommendedName>
</protein>
<feature type="chain" id="PRO_5042964530" description="Ig-like domain-containing protein" evidence="5">
    <location>
        <begin position="19"/>
        <end position="243"/>
    </location>
</feature>
<keyword evidence="2" id="KW-0325">Glycoprotein</keyword>
<dbReference type="InterPro" id="IPR001003">
    <property type="entry name" value="MHC_II_a_N"/>
</dbReference>
<dbReference type="SMART" id="SM00407">
    <property type="entry name" value="IGc1"/>
    <property type="match status" value="1"/>
</dbReference>
<dbReference type="PROSITE" id="PS00290">
    <property type="entry name" value="IG_MHC"/>
    <property type="match status" value="1"/>
</dbReference>
<dbReference type="AlphaFoldDB" id="A0AAN8MHG8"/>
<gene>
    <name evidence="7" type="ORF">J4Q44_G00025660</name>
</gene>
<dbReference type="InterPro" id="IPR036179">
    <property type="entry name" value="Ig-like_dom_sf"/>
</dbReference>
<evidence type="ECO:0000256" key="5">
    <source>
        <dbReference type="SAM" id="SignalP"/>
    </source>
</evidence>
<evidence type="ECO:0000256" key="2">
    <source>
        <dbReference type="ARBA" id="ARBA00023180"/>
    </source>
</evidence>
<dbReference type="InterPro" id="IPR011162">
    <property type="entry name" value="MHC_I/II-like_Ag-recog"/>
</dbReference>
<keyword evidence="4" id="KW-0472">Membrane</keyword>
<feature type="transmembrane region" description="Helical" evidence="4">
    <location>
        <begin position="214"/>
        <end position="237"/>
    </location>
</feature>
<evidence type="ECO:0000256" key="4">
    <source>
        <dbReference type="SAM" id="Phobius"/>
    </source>
</evidence>
<dbReference type="Proteomes" id="UP001356427">
    <property type="component" value="Unassembled WGS sequence"/>
</dbReference>
<reference evidence="7 8" key="1">
    <citation type="submission" date="2021-04" db="EMBL/GenBank/DDBJ databases">
        <authorList>
            <person name="De Guttry C."/>
            <person name="Zahm M."/>
            <person name="Klopp C."/>
            <person name="Cabau C."/>
            <person name="Louis A."/>
            <person name="Berthelot C."/>
            <person name="Parey E."/>
            <person name="Roest Crollius H."/>
            <person name="Montfort J."/>
            <person name="Robinson-Rechavi M."/>
            <person name="Bucao C."/>
            <person name="Bouchez O."/>
            <person name="Gislard M."/>
            <person name="Lluch J."/>
            <person name="Milhes M."/>
            <person name="Lampietro C."/>
            <person name="Lopez Roques C."/>
            <person name="Donnadieu C."/>
            <person name="Braasch I."/>
            <person name="Desvignes T."/>
            <person name="Postlethwait J."/>
            <person name="Bobe J."/>
            <person name="Wedekind C."/>
            <person name="Guiguen Y."/>
        </authorList>
    </citation>
    <scope>NUCLEOTIDE SEQUENCE [LARGE SCALE GENOMIC DNA]</scope>
    <source>
        <strain evidence="7">Cs_M1</strain>
        <tissue evidence="7">Blood</tissue>
    </source>
</reference>
<dbReference type="CDD" id="cd05767">
    <property type="entry name" value="IgC1_MHC_II_alpha"/>
    <property type="match status" value="1"/>
</dbReference>
<dbReference type="InterPro" id="IPR003006">
    <property type="entry name" value="Ig/MHC_CS"/>
</dbReference>
<dbReference type="InterPro" id="IPR013783">
    <property type="entry name" value="Ig-like_fold"/>
</dbReference>
<dbReference type="GO" id="GO:0019882">
    <property type="term" value="P:antigen processing and presentation"/>
    <property type="evidence" value="ECO:0007669"/>
    <property type="project" value="InterPro"/>
</dbReference>
<dbReference type="InterPro" id="IPR003597">
    <property type="entry name" value="Ig_C1-set"/>
</dbReference>
<dbReference type="Gene3D" id="2.60.40.10">
    <property type="entry name" value="Immunoglobulins"/>
    <property type="match status" value="1"/>
</dbReference>
<dbReference type="Pfam" id="PF07654">
    <property type="entry name" value="C1-set"/>
    <property type="match status" value="1"/>
</dbReference>
<keyword evidence="8" id="KW-1185">Reference proteome</keyword>